<protein>
    <submittedName>
        <fullName evidence="2">Uncharacterized protein</fullName>
    </submittedName>
</protein>
<reference evidence="2 3" key="1">
    <citation type="journal article" date="2020" name="ISME J.">
        <title>Uncovering the hidden diversity of litter-decomposition mechanisms in mushroom-forming fungi.</title>
        <authorList>
            <person name="Floudas D."/>
            <person name="Bentzer J."/>
            <person name="Ahren D."/>
            <person name="Johansson T."/>
            <person name="Persson P."/>
            <person name="Tunlid A."/>
        </authorList>
    </citation>
    <scope>NUCLEOTIDE SEQUENCE [LARGE SCALE GENOMIC DNA]</scope>
    <source>
        <strain evidence="2 3">CBS 406.79</strain>
    </source>
</reference>
<dbReference type="EMBL" id="JAACJN010000106">
    <property type="protein sequence ID" value="KAF5373377.1"/>
    <property type="molecule type" value="Genomic_DNA"/>
</dbReference>
<feature type="region of interest" description="Disordered" evidence="1">
    <location>
        <begin position="1012"/>
        <end position="1088"/>
    </location>
</feature>
<comment type="caution">
    <text evidence="2">The sequence shown here is derived from an EMBL/GenBank/DDBJ whole genome shotgun (WGS) entry which is preliminary data.</text>
</comment>
<organism evidence="2 3">
    <name type="scientific">Collybiopsis confluens</name>
    <dbReference type="NCBI Taxonomy" id="2823264"/>
    <lineage>
        <taxon>Eukaryota</taxon>
        <taxon>Fungi</taxon>
        <taxon>Dikarya</taxon>
        <taxon>Basidiomycota</taxon>
        <taxon>Agaricomycotina</taxon>
        <taxon>Agaricomycetes</taxon>
        <taxon>Agaricomycetidae</taxon>
        <taxon>Agaricales</taxon>
        <taxon>Marasmiineae</taxon>
        <taxon>Omphalotaceae</taxon>
        <taxon>Collybiopsis</taxon>
    </lineage>
</organism>
<feature type="compositionally biased region" description="Low complexity" evidence="1">
    <location>
        <begin position="1019"/>
        <end position="1029"/>
    </location>
</feature>
<name>A0A8H5GYJ0_9AGAR</name>
<evidence type="ECO:0000313" key="2">
    <source>
        <dbReference type="EMBL" id="KAF5373377.1"/>
    </source>
</evidence>
<evidence type="ECO:0000313" key="3">
    <source>
        <dbReference type="Proteomes" id="UP000518752"/>
    </source>
</evidence>
<accession>A0A8H5GYJ0</accession>
<keyword evidence="3" id="KW-1185">Reference proteome</keyword>
<dbReference type="Proteomes" id="UP000518752">
    <property type="component" value="Unassembled WGS sequence"/>
</dbReference>
<dbReference type="AlphaFoldDB" id="A0A8H5GYJ0"/>
<proteinExistence type="predicted"/>
<gene>
    <name evidence="2" type="ORF">D9757_009753</name>
</gene>
<sequence length="1088" mass="121348">MCRGNLAQASANFINAQLSALWENSKVCNEKDSGKKDIHDVVTKHGVSLREYRGHTDDETDSASFHGIFQTPHIEFLCNHELVLLLKVEDGHYKSTHSLQSTTVAVRLSYHFDDLSTVLDGKHCTLSILSMNISSATLIPESCTTAKGESHVLEPLFSFFKDHYIPTLVDAGHLNLFVLPPSYAGKREIDHGVTISRISSLPFICGIKVETLGELLHHHWLEAISYHYAHKEGSTSLRDIYLAQYQASWSEGEWWATYQFSPLRIQVLCETEVVLYFKANIQVFSDEEQKEHECDLKDWEVAVIFQVVQQDHRILLDRFSPPRLAPYLCSLPCQPEDEEFRDEFKKSILTHYIEYIFEFGHYQLYPEFHKPSGPIRYGGPDHGDHGHGGHRNVECHHGSHCHCGGGPTEPGPKPIPGPWPHHHLPLPVGPYCPGWKDTKFSIDWATLWGSFIGETSLHGHHQLMSVTQAGINAYFLALWNKAKTIGYSDAHKHLLILTHFDSKTSPVRSVAHMPHFSCDLGAPQVELVTGTNSRSVIVYFFVQNISFELSDKVHQFKDWILAFQFDLKLVSGNTADEYKLILDSNTATLLHHRSSFGSLIQTKETEVIRSLYGSLSTNFFERYIKAFVQAEQHILYTIPISSHDHHIHGAADIAFSIVPFSLSSFNGHVFQGIGGKSHHIVERNMIVFYFVTRGTKHPNPPLPGPYGAPSPHPPHGTLLLSRQKFLEACILQPLAQINARTTILCTFKGVQRNNWNVSLETWNNQRLNDECEWELEANRGGSLQYKWANSEEWRYDAHGRGIATGTYSVVVKTNNKLSIPTTNHFGRLLMQLEGECSVFMQYEVQHQQHWFGELKATWKTPIELVSDSHSGLSVKCDKQIRVLFEKNSQDISGHSFDAGRTALENVDKTFRAAFSSSINVSEIISGISERFSGVYKGLSLPHADFILSEPMFTANGDLLLHLLVKAVEQPIGGHGTLNGSIRKRAKAGSASPPIFATSHSIPVPPAVISTSVSGPYKSGTTGKNTNGNGLPQGPIKPLTLVPPTPTSTEGTKKEATPAAPKANDHSNGQSSPKDDASASKKEKKVPAI</sequence>
<dbReference type="OrthoDB" id="5429442at2759"/>
<evidence type="ECO:0000256" key="1">
    <source>
        <dbReference type="SAM" id="MobiDB-lite"/>
    </source>
</evidence>